<dbReference type="PROSITE" id="PS51257">
    <property type="entry name" value="PROKAR_LIPOPROTEIN"/>
    <property type="match status" value="1"/>
</dbReference>
<comment type="similarity">
    <text evidence="2 4">Belongs to the bacterial solute-binding protein 3 family.</text>
</comment>
<feature type="signal peptide" evidence="5">
    <location>
        <begin position="1"/>
        <end position="20"/>
    </location>
</feature>
<accession>A0A2W5WXA0</accession>
<dbReference type="InterPro" id="IPR018313">
    <property type="entry name" value="SBP_3_CS"/>
</dbReference>
<dbReference type="Gene3D" id="3.40.190.10">
    <property type="entry name" value="Periplasmic binding protein-like II"/>
    <property type="match status" value="2"/>
</dbReference>
<gene>
    <name evidence="7" type="ORF">DNL40_09615</name>
</gene>
<feature type="chain" id="PRO_5039683744" evidence="5">
    <location>
        <begin position="21"/>
        <end position="308"/>
    </location>
</feature>
<evidence type="ECO:0000259" key="6">
    <source>
        <dbReference type="SMART" id="SM00062"/>
    </source>
</evidence>
<dbReference type="CDD" id="cd01004">
    <property type="entry name" value="PBP2_MidA_like"/>
    <property type="match status" value="1"/>
</dbReference>
<dbReference type="RefSeq" id="WP_111251039.1">
    <property type="nucleotide sequence ID" value="NZ_QKWH01000006.1"/>
</dbReference>
<dbReference type="InterPro" id="IPR001638">
    <property type="entry name" value="Solute-binding_3/MltF_N"/>
</dbReference>
<evidence type="ECO:0000313" key="8">
    <source>
        <dbReference type="Proteomes" id="UP000248783"/>
    </source>
</evidence>
<dbReference type="Pfam" id="PF00497">
    <property type="entry name" value="SBP_bac_3"/>
    <property type="match status" value="1"/>
</dbReference>
<dbReference type="PROSITE" id="PS01039">
    <property type="entry name" value="SBP_BACTERIAL_3"/>
    <property type="match status" value="1"/>
</dbReference>
<evidence type="ECO:0000256" key="2">
    <source>
        <dbReference type="ARBA" id="ARBA00010333"/>
    </source>
</evidence>
<dbReference type="EMBL" id="QKWH01000006">
    <property type="protein sequence ID" value="PZR52906.1"/>
    <property type="molecule type" value="Genomic_DNA"/>
</dbReference>
<comment type="subcellular location">
    <subcellularLocation>
        <location evidence="1">Cell envelope</location>
    </subcellularLocation>
</comment>
<reference evidence="7 8" key="1">
    <citation type="submission" date="2018-06" db="EMBL/GenBank/DDBJ databases">
        <title>Whole genome sequencing of a novel hydrocarbon degrading bacterial strain, PW21 isolated from oil contaminated produced water sample.</title>
        <authorList>
            <person name="Nagkirti P."/>
            <person name="Shaikh A."/>
            <person name="Gowdaman V."/>
            <person name="Engineer A.E."/>
            <person name="Dagar S."/>
            <person name="Dhakephalkar P.K."/>
        </authorList>
    </citation>
    <scope>NUCLEOTIDE SEQUENCE [LARGE SCALE GENOMIC DNA]</scope>
    <source>
        <strain evidence="7 8">PW21</strain>
    </source>
</reference>
<dbReference type="GO" id="GO:0030313">
    <property type="term" value="C:cell envelope"/>
    <property type="evidence" value="ECO:0007669"/>
    <property type="project" value="UniProtKB-SubCell"/>
</dbReference>
<feature type="domain" description="Solute-binding protein family 3/N-terminal" evidence="6">
    <location>
        <begin position="69"/>
        <end position="296"/>
    </location>
</feature>
<dbReference type="SUPFAM" id="SSF53850">
    <property type="entry name" value="Periplasmic binding protein-like II"/>
    <property type="match status" value="1"/>
</dbReference>
<evidence type="ECO:0000313" key="7">
    <source>
        <dbReference type="EMBL" id="PZR52906.1"/>
    </source>
</evidence>
<evidence type="ECO:0000256" key="5">
    <source>
        <dbReference type="SAM" id="SignalP"/>
    </source>
</evidence>
<evidence type="ECO:0000256" key="1">
    <source>
        <dbReference type="ARBA" id="ARBA00004196"/>
    </source>
</evidence>
<protein>
    <submittedName>
        <fullName evidence="7">ABC transporter substrate-binding protein</fullName>
    </submittedName>
</protein>
<dbReference type="SMART" id="SM00062">
    <property type="entry name" value="PBPb"/>
    <property type="match status" value="1"/>
</dbReference>
<keyword evidence="3 5" id="KW-0732">Signal</keyword>
<evidence type="ECO:0000256" key="3">
    <source>
        <dbReference type="ARBA" id="ARBA00022729"/>
    </source>
</evidence>
<evidence type="ECO:0000256" key="4">
    <source>
        <dbReference type="RuleBase" id="RU003744"/>
    </source>
</evidence>
<comment type="caution">
    <text evidence="7">The sequence shown here is derived from an EMBL/GenBank/DDBJ whole genome shotgun (WGS) entry which is preliminary data.</text>
</comment>
<organism evidence="7 8">
    <name type="scientific">Xylanimonas oleitrophica</name>
    <dbReference type="NCBI Taxonomy" id="2607479"/>
    <lineage>
        <taxon>Bacteria</taxon>
        <taxon>Bacillati</taxon>
        <taxon>Actinomycetota</taxon>
        <taxon>Actinomycetes</taxon>
        <taxon>Micrococcales</taxon>
        <taxon>Promicromonosporaceae</taxon>
        <taxon>Xylanimonas</taxon>
    </lineage>
</organism>
<dbReference type="PANTHER" id="PTHR35936:SF17">
    <property type="entry name" value="ARGININE-BINDING EXTRACELLULAR PROTEIN ARTP"/>
    <property type="match status" value="1"/>
</dbReference>
<sequence>MRTLSALPVAALAAATLVLGACTTASQDAGSGGAASGSPAPTQGYDVSGITADETVAALVPAEVAETGTLAVGSNLEYAPAEFVAADGRTPVGFDIDIIHAVAQTMGLEAQVQSAGFDSIIPAIGSLYDVGISAFTITPERLETVTMISYFSAGSQLAVAQGNPSDVDPADLCGVVVGVQTGTIQQDELATMTTECTEAGKPAIDVRPYASQADVTTNLAGGNLEAMYADSPIVGYAVEQTDGAVEAIGEIVDAAPYGIVVAKDQPELAQAVQAALQKLMDDGTLKDIAGAWGNEDGALTQAQIDPTA</sequence>
<keyword evidence="8" id="KW-1185">Reference proteome</keyword>
<dbReference type="AlphaFoldDB" id="A0A2W5WXA0"/>
<proteinExistence type="inferred from homology"/>
<dbReference type="Proteomes" id="UP000248783">
    <property type="component" value="Unassembled WGS sequence"/>
</dbReference>
<name>A0A2W5WXA0_9MICO</name>
<dbReference type="PANTHER" id="PTHR35936">
    <property type="entry name" value="MEMBRANE-BOUND LYTIC MUREIN TRANSGLYCOSYLASE F"/>
    <property type="match status" value="1"/>
</dbReference>